<comment type="function">
    <text evidence="11">Phosphatase that hydrolyzes non-canonical purine nucleotides such as XTP and ITP to their respective diphosphate derivatives. Probably excludes non-canonical purines from DNA/RNA precursor pool, thus preventing their incorporation into DNA/RNA and avoiding chromosomal lesions.</text>
</comment>
<gene>
    <name evidence="13" type="primary">yjjX</name>
    <name evidence="13" type="ORF">CHH57_18130</name>
</gene>
<comment type="caution">
    <text evidence="11">Lacks conserved residue(s) required for the propagation of feature annotation.</text>
</comment>
<evidence type="ECO:0000313" key="13">
    <source>
        <dbReference type="EMBL" id="PAD81803.1"/>
    </source>
</evidence>
<dbReference type="NCBIfam" id="NF002850">
    <property type="entry name" value="PRK03114.1"/>
    <property type="match status" value="1"/>
</dbReference>
<dbReference type="FunFam" id="3.90.950.10:FF:000002">
    <property type="entry name" value="Inosine/xanthosine triphosphatase"/>
    <property type="match status" value="1"/>
</dbReference>
<evidence type="ECO:0000256" key="7">
    <source>
        <dbReference type="ARBA" id="ARBA00023211"/>
    </source>
</evidence>
<evidence type="ECO:0000256" key="10">
    <source>
        <dbReference type="ARBA" id="ARBA00060855"/>
    </source>
</evidence>
<evidence type="ECO:0000256" key="4">
    <source>
        <dbReference type="ARBA" id="ARBA00022801"/>
    </source>
</evidence>
<comment type="similarity">
    <text evidence="10 11">Belongs to the YjjX NTPase family.</text>
</comment>
<organism evidence="13 14">
    <name type="scientific">Niallia circulans</name>
    <name type="common">Bacillus circulans</name>
    <dbReference type="NCBI Taxonomy" id="1397"/>
    <lineage>
        <taxon>Bacteria</taxon>
        <taxon>Bacillati</taxon>
        <taxon>Bacillota</taxon>
        <taxon>Bacilli</taxon>
        <taxon>Bacillales</taxon>
        <taxon>Bacillaceae</taxon>
        <taxon>Niallia</taxon>
    </lineage>
</organism>
<dbReference type="InterPro" id="IPR029001">
    <property type="entry name" value="ITPase-like_fam"/>
</dbReference>
<keyword evidence="2 11" id="KW-0479">Metal-binding</keyword>
<dbReference type="PANTHER" id="PTHR34699:SF2">
    <property type="entry name" value="NON-CANONICAL PURINE NTP PHOSPHATASE_PRRC1 DOMAIN-CONTAINING PROTEIN"/>
    <property type="match status" value="1"/>
</dbReference>
<comment type="cofactor">
    <cofactor evidence="11">
        <name>Mg(2+)</name>
        <dbReference type="ChEBI" id="CHEBI:18420"/>
    </cofactor>
    <cofactor evidence="11">
        <name>Mn(2+)</name>
        <dbReference type="ChEBI" id="CHEBI:29035"/>
    </cofactor>
    <text evidence="11">Binds 1 divalent metal cation per subunit; can use either Mg(2+) or Mn(2+).</text>
</comment>
<sequence length="170" mass="18545">MKVCIGTNNKAKVKAVKNCLEKDTAIEFATFNVSSGVSEQPFSDEETIKGAVNRAKAALQEGAGEIGIGLEGGVHRTNDTLFLTNWGALVWKDGTTYIASGARIPLPKEIETKLVAGRELGPVMDEYVQKENVRSTEGAIGIFTNGRINRTAMFEHVVELLLGQMEYQRK</sequence>
<evidence type="ECO:0000256" key="3">
    <source>
        <dbReference type="ARBA" id="ARBA00022741"/>
    </source>
</evidence>
<dbReference type="EMBL" id="NPBQ01000108">
    <property type="protein sequence ID" value="PAD81803.1"/>
    <property type="molecule type" value="Genomic_DNA"/>
</dbReference>
<dbReference type="PANTHER" id="PTHR34699">
    <property type="match status" value="1"/>
</dbReference>
<dbReference type="Proteomes" id="UP000216961">
    <property type="component" value="Unassembled WGS sequence"/>
</dbReference>
<dbReference type="AlphaFoldDB" id="A0AA91YZQ5"/>
<evidence type="ECO:0000256" key="2">
    <source>
        <dbReference type="ARBA" id="ARBA00022723"/>
    </source>
</evidence>
<reference evidence="13 14" key="1">
    <citation type="submission" date="2017-07" db="EMBL/GenBank/DDBJ databases">
        <title>Isolation and whole genome analysis of endospore-forming bacteria from heroin.</title>
        <authorList>
            <person name="Kalinowski J."/>
            <person name="Ahrens B."/>
            <person name="Al-Dilaimi A."/>
            <person name="Winkler A."/>
            <person name="Wibberg D."/>
            <person name="Schleenbecker U."/>
            <person name="Ruckert C."/>
            <person name="Wolfel R."/>
            <person name="Grass G."/>
        </authorList>
    </citation>
    <scope>NUCLEOTIDE SEQUENCE [LARGE SCALE GENOMIC DNA]</scope>
    <source>
        <strain evidence="13 14">7521-2</strain>
    </source>
</reference>
<comment type="catalytic activity">
    <reaction evidence="9 11">
        <text>XTP + H2O = XDP + phosphate + H(+)</text>
        <dbReference type="Rhea" id="RHEA:28406"/>
        <dbReference type="ChEBI" id="CHEBI:15377"/>
        <dbReference type="ChEBI" id="CHEBI:15378"/>
        <dbReference type="ChEBI" id="CHEBI:43474"/>
        <dbReference type="ChEBI" id="CHEBI:59884"/>
        <dbReference type="ChEBI" id="CHEBI:61314"/>
        <dbReference type="EC" id="3.6.1.73"/>
    </reaction>
</comment>
<dbReference type="SUPFAM" id="SSF52972">
    <property type="entry name" value="ITPase-like"/>
    <property type="match status" value="1"/>
</dbReference>
<comment type="catalytic activity">
    <reaction evidence="8 11">
        <text>ITP + H2O = IDP + phosphate + H(+)</text>
        <dbReference type="Rhea" id="RHEA:28330"/>
        <dbReference type="ChEBI" id="CHEBI:15377"/>
        <dbReference type="ChEBI" id="CHEBI:15378"/>
        <dbReference type="ChEBI" id="CHEBI:43474"/>
        <dbReference type="ChEBI" id="CHEBI:58280"/>
        <dbReference type="ChEBI" id="CHEBI:61402"/>
        <dbReference type="EC" id="3.6.1.73"/>
    </reaction>
</comment>
<comment type="cofactor">
    <cofactor evidence="1">
        <name>Mn(2+)</name>
        <dbReference type="ChEBI" id="CHEBI:29035"/>
    </cofactor>
</comment>
<evidence type="ECO:0000256" key="8">
    <source>
        <dbReference type="ARBA" id="ARBA00048174"/>
    </source>
</evidence>
<dbReference type="GO" id="GO:0046872">
    <property type="term" value="F:metal ion binding"/>
    <property type="evidence" value="ECO:0007669"/>
    <property type="project" value="UniProtKB-KW"/>
</dbReference>
<dbReference type="GO" id="GO:0009117">
    <property type="term" value="P:nucleotide metabolic process"/>
    <property type="evidence" value="ECO:0007669"/>
    <property type="project" value="UniProtKB-KW"/>
</dbReference>
<evidence type="ECO:0000256" key="11">
    <source>
        <dbReference type="HAMAP-Rule" id="MF_00648"/>
    </source>
</evidence>
<comment type="caution">
    <text evidence="13">The sequence shown here is derived from an EMBL/GenBank/DDBJ whole genome shotgun (WGS) entry which is preliminary data.</text>
</comment>
<keyword evidence="4 11" id="KW-0378">Hydrolase</keyword>
<evidence type="ECO:0000256" key="1">
    <source>
        <dbReference type="ARBA" id="ARBA00001936"/>
    </source>
</evidence>
<protein>
    <recommendedName>
        <fullName evidence="11">Probable inosine/xanthosine triphosphatase</fullName>
        <shortName evidence="11">ITPase/XTPase</shortName>
        <ecNumber evidence="11">3.6.1.73</ecNumber>
    </recommendedName>
    <alternativeName>
        <fullName evidence="11">Non-canonical purine NTP phosphatase</fullName>
    </alternativeName>
    <alternativeName>
        <fullName evidence="11">Non-standard purine NTP phosphatase</fullName>
    </alternativeName>
    <alternativeName>
        <fullName evidence="11">Nucleoside-triphosphate phosphatase</fullName>
        <shortName evidence="11">NTPase</shortName>
    </alternativeName>
</protein>
<dbReference type="Pfam" id="PF01931">
    <property type="entry name" value="NTPase_I-T"/>
    <property type="match status" value="1"/>
</dbReference>
<evidence type="ECO:0000313" key="14">
    <source>
        <dbReference type="Proteomes" id="UP000216961"/>
    </source>
</evidence>
<keyword evidence="6 11" id="KW-0546">Nucleotide metabolism</keyword>
<proteinExistence type="inferred from homology"/>
<dbReference type="RefSeq" id="WP_095332447.1">
    <property type="nucleotide sequence ID" value="NZ_CP026033.1"/>
</dbReference>
<keyword evidence="7 11" id="KW-0464">Manganese</keyword>
<feature type="domain" description="Non-canonical purine NTP phosphatase/PRRC1" evidence="12">
    <location>
        <begin position="6"/>
        <end position="160"/>
    </location>
</feature>
<evidence type="ECO:0000256" key="6">
    <source>
        <dbReference type="ARBA" id="ARBA00023080"/>
    </source>
</evidence>
<dbReference type="GO" id="GO:0103023">
    <property type="term" value="F:ITPase activity"/>
    <property type="evidence" value="ECO:0007669"/>
    <property type="project" value="UniProtKB-EC"/>
</dbReference>
<dbReference type="EC" id="3.6.1.73" evidence="11"/>
<dbReference type="HAMAP" id="MF_00648">
    <property type="entry name" value="Non_canon_purine_NTPase_YjjX"/>
    <property type="match status" value="1"/>
</dbReference>
<comment type="subunit">
    <text evidence="11">Homodimer.</text>
</comment>
<evidence type="ECO:0000256" key="9">
    <source>
        <dbReference type="ARBA" id="ARBA00048781"/>
    </source>
</evidence>
<dbReference type="InterPro" id="IPR002786">
    <property type="entry name" value="Non_canon_purine_NTPase"/>
</dbReference>
<dbReference type="InterPro" id="IPR050299">
    <property type="entry name" value="YjjX_NTPase"/>
</dbReference>
<accession>A0AA91YZQ5</accession>
<evidence type="ECO:0000259" key="12">
    <source>
        <dbReference type="Pfam" id="PF01931"/>
    </source>
</evidence>
<dbReference type="InterPro" id="IPR026533">
    <property type="entry name" value="NTPase/PRRC1"/>
</dbReference>
<evidence type="ECO:0000256" key="5">
    <source>
        <dbReference type="ARBA" id="ARBA00022842"/>
    </source>
</evidence>
<keyword evidence="3 11" id="KW-0547">Nucleotide-binding</keyword>
<dbReference type="Gene3D" id="3.90.950.10">
    <property type="match status" value="1"/>
</dbReference>
<dbReference type="GO" id="GO:0000166">
    <property type="term" value="F:nucleotide binding"/>
    <property type="evidence" value="ECO:0007669"/>
    <property type="project" value="UniProtKB-KW"/>
</dbReference>
<name>A0AA91YZQ5_NIACI</name>
<keyword evidence="5 11" id="KW-0460">Magnesium</keyword>